<protein>
    <recommendedName>
        <fullName evidence="3">C2H2-type domain-containing protein</fullName>
    </recommendedName>
</protein>
<reference evidence="4" key="2">
    <citation type="submission" date="2022-07" db="EMBL/GenBank/DDBJ databases">
        <authorList>
            <person name="Goncalves M.F.M."/>
            <person name="Hilario S."/>
            <person name="Van De Peer Y."/>
            <person name="Esteves A.C."/>
            <person name="Alves A."/>
        </authorList>
    </citation>
    <scope>NUCLEOTIDE SEQUENCE</scope>
    <source>
        <strain evidence="4">MUM 19.33</strain>
    </source>
</reference>
<name>A0A9Q0BGV7_9HYPO</name>
<dbReference type="InterPro" id="IPR059095">
    <property type="entry name" value="Znf_C2H2_17_2nd"/>
</dbReference>
<feature type="region of interest" description="Disordered" evidence="2">
    <location>
        <begin position="321"/>
        <end position="341"/>
    </location>
</feature>
<dbReference type="InterPro" id="IPR013087">
    <property type="entry name" value="Znf_C2H2_type"/>
</dbReference>
<keyword evidence="1" id="KW-0862">Zinc</keyword>
<feature type="region of interest" description="Disordered" evidence="2">
    <location>
        <begin position="255"/>
        <end position="306"/>
    </location>
</feature>
<feature type="compositionally biased region" description="Basic and acidic residues" evidence="2">
    <location>
        <begin position="145"/>
        <end position="159"/>
    </location>
</feature>
<dbReference type="PROSITE" id="PS50157">
    <property type="entry name" value="ZINC_FINGER_C2H2_2"/>
    <property type="match status" value="1"/>
</dbReference>
<organism evidence="4 5">
    <name type="scientific">Emericellopsis cladophorae</name>
    <dbReference type="NCBI Taxonomy" id="2686198"/>
    <lineage>
        <taxon>Eukaryota</taxon>
        <taxon>Fungi</taxon>
        <taxon>Dikarya</taxon>
        <taxon>Ascomycota</taxon>
        <taxon>Pezizomycotina</taxon>
        <taxon>Sordariomycetes</taxon>
        <taxon>Hypocreomycetidae</taxon>
        <taxon>Hypocreales</taxon>
        <taxon>Bionectriaceae</taxon>
        <taxon>Emericellopsis</taxon>
    </lineage>
</organism>
<dbReference type="EMBL" id="JAGIXG020000005">
    <property type="protein sequence ID" value="KAI6784100.1"/>
    <property type="molecule type" value="Genomic_DNA"/>
</dbReference>
<feature type="region of interest" description="Disordered" evidence="2">
    <location>
        <begin position="104"/>
        <end position="159"/>
    </location>
</feature>
<feature type="compositionally biased region" description="Low complexity" evidence="2">
    <location>
        <begin position="108"/>
        <end position="123"/>
    </location>
</feature>
<dbReference type="SMART" id="SM00355">
    <property type="entry name" value="ZnF_C2H2"/>
    <property type="match status" value="3"/>
</dbReference>
<dbReference type="OrthoDB" id="5305647at2759"/>
<keyword evidence="1" id="KW-0863">Zinc-finger</keyword>
<feature type="region of interest" description="Disordered" evidence="2">
    <location>
        <begin position="14"/>
        <end position="44"/>
    </location>
</feature>
<dbReference type="GO" id="GO:0005634">
    <property type="term" value="C:nucleus"/>
    <property type="evidence" value="ECO:0007669"/>
    <property type="project" value="TreeGrafter"/>
</dbReference>
<dbReference type="Proteomes" id="UP001055219">
    <property type="component" value="Unassembled WGS sequence"/>
</dbReference>
<dbReference type="Gene3D" id="3.30.160.60">
    <property type="entry name" value="Classic Zinc Finger"/>
    <property type="match status" value="2"/>
</dbReference>
<reference evidence="4" key="1">
    <citation type="journal article" date="2021" name="J Fungi (Basel)">
        <title>Genomic and Metabolomic Analyses of the Marine Fungus Emericellopsis cladophorae: Insights into Saltwater Adaptability Mechanisms and Its Biosynthetic Potential.</title>
        <authorList>
            <person name="Goncalves M.F.M."/>
            <person name="Hilario S."/>
            <person name="Van de Peer Y."/>
            <person name="Esteves A.C."/>
            <person name="Alves A."/>
        </authorList>
    </citation>
    <scope>NUCLEOTIDE SEQUENCE</scope>
    <source>
        <strain evidence="4">MUM 19.33</strain>
    </source>
</reference>
<dbReference type="GO" id="GO:0008270">
    <property type="term" value="F:zinc ion binding"/>
    <property type="evidence" value="ECO:0007669"/>
    <property type="project" value="UniProtKB-KW"/>
</dbReference>
<evidence type="ECO:0000256" key="2">
    <source>
        <dbReference type="SAM" id="MobiDB-lite"/>
    </source>
</evidence>
<dbReference type="InterPro" id="IPR051061">
    <property type="entry name" value="Zinc_finger_trans_reg"/>
</dbReference>
<comment type="caution">
    <text evidence="4">The sequence shown here is derived from an EMBL/GenBank/DDBJ whole genome shotgun (WGS) entry which is preliminary data.</text>
</comment>
<dbReference type="GO" id="GO:0006357">
    <property type="term" value="P:regulation of transcription by RNA polymerase II"/>
    <property type="evidence" value="ECO:0007669"/>
    <property type="project" value="TreeGrafter"/>
</dbReference>
<dbReference type="GeneID" id="75831132"/>
<keyword evidence="1" id="KW-0479">Metal-binding</keyword>
<dbReference type="PANTHER" id="PTHR46179">
    <property type="entry name" value="ZINC FINGER PROTEIN"/>
    <property type="match status" value="1"/>
</dbReference>
<dbReference type="RefSeq" id="XP_051364956.1">
    <property type="nucleotide sequence ID" value="XM_051503322.1"/>
</dbReference>
<gene>
    <name evidence="4" type="ORF">J7T54_004646</name>
</gene>
<sequence>MSVAYEPRAFLNDSAYSDLDGGRDDQHFTDNDMDHLSHYTTEPGMLSEERDVMGDEVDLMNDHIQVRDEHLAMGDEQMPVTEEHIIIEERHSPTIVELPADFSSPLQTTAPAPDDTVDTAEPTPEAEEDSSVEPRGRRVSNRIKPARDVRKGEDGKYHCPRKDCEDDVRAFSRKCEWNKHMDKHERPYRCKAAGCEALPGFTYSGGLLRHEREVHGKHGGPRQTFNCPHLNCKRHTGKGFSRQENLNEHLRRVHTDGTGQATPPAEIPTPPAADVDNESEKSGSKRKRRSSDISAGDEMAGLRHENKRLCDRVAELEAKMEQRDRDLEDKDRELEQRNSDSLSLMAQIAELQQALRSGMSHPSLSAPTAQML</sequence>
<evidence type="ECO:0000259" key="3">
    <source>
        <dbReference type="PROSITE" id="PS50157"/>
    </source>
</evidence>
<dbReference type="PANTHER" id="PTHR46179:SF24">
    <property type="entry name" value="C2H2-TYPE DOMAIN-CONTAINING PROTEIN"/>
    <property type="match status" value="1"/>
</dbReference>
<proteinExistence type="predicted"/>
<evidence type="ECO:0000256" key="1">
    <source>
        <dbReference type="PROSITE-ProRule" id="PRU00042"/>
    </source>
</evidence>
<dbReference type="Pfam" id="PF26176">
    <property type="entry name" value="zf_C2H2_17_2"/>
    <property type="match status" value="1"/>
</dbReference>
<accession>A0A9Q0BGV7</accession>
<dbReference type="AlphaFoldDB" id="A0A9Q0BGV7"/>
<feature type="compositionally biased region" description="Basic and acidic residues" evidence="2">
    <location>
        <begin position="321"/>
        <end position="338"/>
    </location>
</feature>
<dbReference type="InterPro" id="IPR059009">
    <property type="entry name" value="Znf_C2H2_17_1st"/>
</dbReference>
<evidence type="ECO:0000313" key="5">
    <source>
        <dbReference type="Proteomes" id="UP001055219"/>
    </source>
</evidence>
<feature type="compositionally biased region" description="Basic and acidic residues" evidence="2">
    <location>
        <begin position="20"/>
        <end position="37"/>
    </location>
</feature>
<dbReference type="Pfam" id="PF26177">
    <property type="entry name" value="zf_C2H2_17_1st"/>
    <property type="match status" value="1"/>
</dbReference>
<feature type="domain" description="C2H2-type" evidence="3">
    <location>
        <begin position="230"/>
        <end position="259"/>
    </location>
</feature>
<evidence type="ECO:0000313" key="4">
    <source>
        <dbReference type="EMBL" id="KAI6784100.1"/>
    </source>
</evidence>
<keyword evidence="5" id="KW-1185">Reference proteome</keyword>